<dbReference type="STRING" id="1907666.DSM25559_0253"/>
<protein>
    <recommendedName>
        <fullName evidence="3">Transposase</fullName>
    </recommendedName>
</protein>
<gene>
    <name evidence="1" type="ORF">DSM25559_0253</name>
</gene>
<accession>A0A1R3TEB9</accession>
<evidence type="ECO:0000313" key="1">
    <source>
        <dbReference type="EMBL" id="SCX02717.1"/>
    </source>
</evidence>
<dbReference type="AlphaFoldDB" id="A0A1R3TEB9"/>
<dbReference type="EMBL" id="FMUE01000001">
    <property type="protein sequence ID" value="SCX02717.1"/>
    <property type="molecule type" value="Genomic_DNA"/>
</dbReference>
<sequence length="90" mass="9958">MCDRAMEKGLMSLAIAQALQFELTLRQVDVIGRWEKARDLNAGGITNRGKRCVDGLLWSHIGTDGILDKATSKTGQNAVHDTNAYPFLRK</sequence>
<evidence type="ECO:0008006" key="3">
    <source>
        <dbReference type="Google" id="ProtNLM"/>
    </source>
</evidence>
<reference evidence="2" key="1">
    <citation type="submission" date="2016-10" db="EMBL/GenBank/DDBJ databases">
        <authorList>
            <person name="Wibberg D."/>
        </authorList>
    </citation>
    <scope>NUCLEOTIDE SEQUENCE [LARGE SCALE GENOMIC DNA]</scope>
</reference>
<proteinExistence type="predicted"/>
<dbReference type="Proteomes" id="UP000187891">
    <property type="component" value="Unassembled WGS sequence"/>
</dbReference>
<organism evidence="1 2">
    <name type="scientific">Agrobacterium rosae</name>
    <dbReference type="NCBI Taxonomy" id="1972867"/>
    <lineage>
        <taxon>Bacteria</taxon>
        <taxon>Pseudomonadati</taxon>
        <taxon>Pseudomonadota</taxon>
        <taxon>Alphaproteobacteria</taxon>
        <taxon>Hyphomicrobiales</taxon>
        <taxon>Rhizobiaceae</taxon>
        <taxon>Rhizobium/Agrobacterium group</taxon>
        <taxon>Agrobacterium</taxon>
    </lineage>
</organism>
<name>A0A1R3TEB9_9HYPH</name>
<evidence type="ECO:0000313" key="2">
    <source>
        <dbReference type="Proteomes" id="UP000187891"/>
    </source>
</evidence>